<comment type="caution">
    <text evidence="4">The sequence shown here is derived from an EMBL/GenBank/DDBJ whole genome shotgun (WGS) entry which is preliminary data.</text>
</comment>
<keyword evidence="3" id="KW-1133">Transmembrane helix</keyword>
<keyword evidence="2" id="KW-1003">Cell membrane</keyword>
<dbReference type="Gene3D" id="1.10.1760.20">
    <property type="match status" value="1"/>
</dbReference>
<dbReference type="EMBL" id="JACRSW010000009">
    <property type="protein sequence ID" value="MBC8556646.1"/>
    <property type="molecule type" value="Genomic_DNA"/>
</dbReference>
<evidence type="ECO:0000256" key="1">
    <source>
        <dbReference type="ARBA" id="ARBA00010692"/>
    </source>
</evidence>
<gene>
    <name evidence="4" type="ORF">H8700_02825</name>
</gene>
<dbReference type="PANTHER" id="PTHR34295:SF1">
    <property type="entry name" value="BIOTIN TRANSPORTER BIOY"/>
    <property type="match status" value="1"/>
</dbReference>
<comment type="similarity">
    <text evidence="1 2">Belongs to the BioY family.</text>
</comment>
<keyword evidence="2 3" id="KW-0472">Membrane</keyword>
<dbReference type="PIRSF" id="PIRSF016661">
    <property type="entry name" value="BioY"/>
    <property type="match status" value="1"/>
</dbReference>
<evidence type="ECO:0000256" key="2">
    <source>
        <dbReference type="PIRNR" id="PIRNR016661"/>
    </source>
</evidence>
<evidence type="ECO:0000313" key="4">
    <source>
        <dbReference type="EMBL" id="MBC8556646.1"/>
    </source>
</evidence>
<comment type="subcellular location">
    <subcellularLocation>
        <location evidence="2">Cell membrane</location>
        <topology evidence="2">Multi-pass membrane protein</topology>
    </subcellularLocation>
</comment>
<protein>
    <recommendedName>
        <fullName evidence="2">Biotin transporter</fullName>
    </recommendedName>
</protein>
<feature type="transmembrane region" description="Helical" evidence="3">
    <location>
        <begin position="115"/>
        <end position="135"/>
    </location>
</feature>
<sequence length="182" mass="19648">MVSEKSFTSKALVIKALFAAVLCVSAYISIPLPTGAHITFLNFIVLLIALVFPWQDSLVITLLWLVLGAIGVPVFIGGNAGIGYLLSGWGGYSFSFIIVAVLLPLLRGKKYNRLFYTILSLAGAVVIDIIGAAWLMAVTHISIKQAFMMGFLPFIPLDALKAIVVAQIVPQFQKLITFSSES</sequence>
<keyword evidence="5" id="KW-1185">Reference proteome</keyword>
<name>A0ABR7MS77_9FIRM</name>
<proteinExistence type="inferred from homology"/>
<feature type="transmembrane region" description="Helical" evidence="3">
    <location>
        <begin position="36"/>
        <end position="52"/>
    </location>
</feature>
<dbReference type="PANTHER" id="PTHR34295">
    <property type="entry name" value="BIOTIN TRANSPORTER BIOY"/>
    <property type="match status" value="1"/>
</dbReference>
<dbReference type="Proteomes" id="UP000637513">
    <property type="component" value="Unassembled WGS sequence"/>
</dbReference>
<evidence type="ECO:0000256" key="3">
    <source>
        <dbReference type="SAM" id="Phobius"/>
    </source>
</evidence>
<feature type="transmembrane region" description="Helical" evidence="3">
    <location>
        <begin position="59"/>
        <end position="76"/>
    </location>
</feature>
<evidence type="ECO:0000313" key="5">
    <source>
        <dbReference type="Proteomes" id="UP000637513"/>
    </source>
</evidence>
<dbReference type="InterPro" id="IPR003784">
    <property type="entry name" value="BioY"/>
</dbReference>
<reference evidence="4 5" key="1">
    <citation type="submission" date="2020-08" db="EMBL/GenBank/DDBJ databases">
        <title>Genome public.</title>
        <authorList>
            <person name="Liu C."/>
            <person name="Sun Q."/>
        </authorList>
    </citation>
    <scope>NUCLEOTIDE SEQUENCE [LARGE SCALE GENOMIC DNA]</scope>
    <source>
        <strain evidence="4 5">BX3</strain>
    </source>
</reference>
<feature type="transmembrane region" description="Helical" evidence="3">
    <location>
        <begin position="82"/>
        <end position="103"/>
    </location>
</feature>
<organism evidence="4 5">
    <name type="scientific">Jutongia hominis</name>
    <dbReference type="NCBI Taxonomy" id="2763664"/>
    <lineage>
        <taxon>Bacteria</taxon>
        <taxon>Bacillati</taxon>
        <taxon>Bacillota</taxon>
        <taxon>Clostridia</taxon>
        <taxon>Lachnospirales</taxon>
        <taxon>Lachnospiraceae</taxon>
        <taxon>Jutongia</taxon>
    </lineage>
</organism>
<keyword evidence="3" id="KW-0812">Transmembrane</keyword>
<dbReference type="Pfam" id="PF02632">
    <property type="entry name" value="BioY"/>
    <property type="match status" value="1"/>
</dbReference>
<accession>A0ABR7MS77</accession>
<keyword evidence="2" id="KW-0813">Transport</keyword>
<feature type="transmembrane region" description="Helical" evidence="3">
    <location>
        <begin position="147"/>
        <end position="169"/>
    </location>
</feature>
<feature type="transmembrane region" description="Helical" evidence="3">
    <location>
        <begin position="12"/>
        <end position="30"/>
    </location>
</feature>